<dbReference type="Proteomes" id="UP001160483">
    <property type="component" value="Unassembled WGS sequence"/>
</dbReference>
<dbReference type="AlphaFoldDB" id="A0AAU9KX57"/>
<reference evidence="2" key="1">
    <citation type="submission" date="2021-11" db="EMBL/GenBank/DDBJ databases">
        <authorList>
            <person name="Islam A."/>
            <person name="Islam S."/>
            <person name="Flora M.S."/>
            <person name="Rahman M."/>
            <person name="Ziaur R.M."/>
            <person name="Epstein J.H."/>
            <person name="Hassan M."/>
            <person name="Klassen M."/>
            <person name="Woodard K."/>
            <person name="Webb A."/>
            <person name="Webby R.J."/>
            <person name="El Zowalaty M.E."/>
        </authorList>
    </citation>
    <scope>NUCLEOTIDE SEQUENCE</scope>
    <source>
        <strain evidence="2">Pbs3</strain>
    </source>
</reference>
<feature type="compositionally biased region" description="Basic and acidic residues" evidence="1">
    <location>
        <begin position="81"/>
        <end position="91"/>
    </location>
</feature>
<evidence type="ECO:0000256" key="1">
    <source>
        <dbReference type="SAM" id="MobiDB-lite"/>
    </source>
</evidence>
<evidence type="ECO:0000313" key="2">
    <source>
        <dbReference type="EMBL" id="CAH0475217.1"/>
    </source>
</evidence>
<feature type="compositionally biased region" description="Basic and acidic residues" evidence="1">
    <location>
        <begin position="103"/>
        <end position="119"/>
    </location>
</feature>
<sequence>MDEAMLHDIFGDDDSDVASTGGGAESPSGQSSPRSSRSPREGRRSHSVSSTPKQTTPLRQAPPLPSQEGTDEEVANPLDAAQRRQLNDEARAAALARRKQTFSRRDYGFVPRDPNEEAR</sequence>
<comment type="caution">
    <text evidence="2">The sequence shown here is derived from an EMBL/GenBank/DDBJ whole genome shotgun (WGS) entry which is preliminary data.</text>
</comment>
<feature type="compositionally biased region" description="Low complexity" evidence="1">
    <location>
        <begin position="25"/>
        <end position="36"/>
    </location>
</feature>
<name>A0AAU9KX57_9STRA</name>
<proteinExistence type="predicted"/>
<protein>
    <submittedName>
        <fullName evidence="2">Uncharacterized protein</fullName>
    </submittedName>
</protein>
<organism evidence="2 3">
    <name type="scientific">Peronospora belbahrii</name>
    <dbReference type="NCBI Taxonomy" id="622444"/>
    <lineage>
        <taxon>Eukaryota</taxon>
        <taxon>Sar</taxon>
        <taxon>Stramenopiles</taxon>
        <taxon>Oomycota</taxon>
        <taxon>Peronosporomycetes</taxon>
        <taxon>Peronosporales</taxon>
        <taxon>Peronosporaceae</taxon>
        <taxon>Peronospora</taxon>
    </lineage>
</organism>
<feature type="compositionally biased region" description="Basic and acidic residues" evidence="1">
    <location>
        <begin position="1"/>
        <end position="10"/>
    </location>
</feature>
<accession>A0AAU9KX57</accession>
<dbReference type="EMBL" id="CAKKTJ010000121">
    <property type="protein sequence ID" value="CAH0475217.1"/>
    <property type="molecule type" value="Genomic_DNA"/>
</dbReference>
<evidence type="ECO:0000313" key="3">
    <source>
        <dbReference type="Proteomes" id="UP001160483"/>
    </source>
</evidence>
<feature type="region of interest" description="Disordered" evidence="1">
    <location>
        <begin position="1"/>
        <end position="119"/>
    </location>
</feature>
<feature type="compositionally biased region" description="Polar residues" evidence="1">
    <location>
        <begin position="48"/>
        <end position="58"/>
    </location>
</feature>
<gene>
    <name evidence="2" type="ORF">PBS003_LOCUS2048</name>
</gene>